<comment type="caution">
    <text evidence="2">The sequence shown here is derived from an EMBL/GenBank/DDBJ whole genome shotgun (WGS) entry which is preliminary data.</text>
</comment>
<dbReference type="EMBL" id="JACHMP010000002">
    <property type="protein sequence ID" value="MBB5823774.1"/>
    <property type="molecule type" value="Genomic_DNA"/>
</dbReference>
<name>A0A7W9IN23_9ACTN</name>
<feature type="region of interest" description="Disordered" evidence="1">
    <location>
        <begin position="65"/>
        <end position="86"/>
    </location>
</feature>
<feature type="compositionally biased region" description="Polar residues" evidence="1">
    <location>
        <begin position="1"/>
        <end position="13"/>
    </location>
</feature>
<feature type="region of interest" description="Disordered" evidence="1">
    <location>
        <begin position="1"/>
        <end position="23"/>
    </location>
</feature>
<protein>
    <submittedName>
        <fullName evidence="2">Uncharacterized protein</fullName>
    </submittedName>
</protein>
<gene>
    <name evidence="2" type="ORF">F4562_006923</name>
</gene>
<keyword evidence="3" id="KW-1185">Reference proteome</keyword>
<evidence type="ECO:0000313" key="3">
    <source>
        <dbReference type="Proteomes" id="UP000540685"/>
    </source>
</evidence>
<proteinExistence type="predicted"/>
<evidence type="ECO:0000313" key="2">
    <source>
        <dbReference type="EMBL" id="MBB5823774.1"/>
    </source>
</evidence>
<evidence type="ECO:0000256" key="1">
    <source>
        <dbReference type="SAM" id="MobiDB-lite"/>
    </source>
</evidence>
<reference evidence="2 3" key="1">
    <citation type="submission" date="2020-08" db="EMBL/GenBank/DDBJ databases">
        <title>Sequencing the genomes of 1000 actinobacteria strains.</title>
        <authorList>
            <person name="Klenk H.-P."/>
        </authorList>
    </citation>
    <scope>NUCLEOTIDE SEQUENCE [LARGE SCALE GENOMIC DNA]</scope>
    <source>
        <strain evidence="2 3">DSM 46887</strain>
    </source>
</reference>
<sequence length="86" mass="8776">MAKLTLTNISGDTRSLGRPDGLPVQAGDVVAVDGQFLEELSDAYLIDQGGQIRAWPKETWQLSGTARTGAAGASGAAAKSKGGTES</sequence>
<dbReference type="Proteomes" id="UP000540685">
    <property type="component" value="Unassembled WGS sequence"/>
</dbReference>
<dbReference type="RefSeq" id="WP_184538056.1">
    <property type="nucleotide sequence ID" value="NZ_JACHMP010000002.1"/>
</dbReference>
<accession>A0A7W9IN23</accession>
<dbReference type="AlphaFoldDB" id="A0A7W9IN23"/>
<organism evidence="2 3">
    <name type="scientific">Streptosporangium becharense</name>
    <dbReference type="NCBI Taxonomy" id="1816182"/>
    <lineage>
        <taxon>Bacteria</taxon>
        <taxon>Bacillati</taxon>
        <taxon>Actinomycetota</taxon>
        <taxon>Actinomycetes</taxon>
        <taxon>Streptosporangiales</taxon>
        <taxon>Streptosporangiaceae</taxon>
        <taxon>Streptosporangium</taxon>
    </lineage>
</organism>